<sequence>MACMDSVNRYNTIACLITTWILWALVATGLVTAFVLVFHKKDDPLLSIFSVIVLVSVAFFGLGFQVLATHVVIYEQDVERRIFIELLLYIFYQAYAIGVELVFVIICAMSVSPLAFASFLVLIVQFVTMIYMCFYVRYIYALHAGFLQLGRLAPLVLAALRRGQRLFNAEKALGWKRNIPPEPSRNRASEGLYDEIQI</sequence>
<dbReference type="AlphaFoldDB" id="A0AA39M657"/>
<keyword evidence="3" id="KW-1185">Reference proteome</keyword>
<feature type="transmembrane region" description="Helical" evidence="1">
    <location>
        <begin position="20"/>
        <end position="38"/>
    </location>
</feature>
<reference evidence="2" key="1">
    <citation type="submission" date="2023-06" db="EMBL/GenBank/DDBJ databases">
        <title>Genomic analysis of the entomopathogenic nematode Steinernema hermaphroditum.</title>
        <authorList>
            <person name="Schwarz E.M."/>
            <person name="Heppert J.K."/>
            <person name="Baniya A."/>
            <person name="Schwartz H.T."/>
            <person name="Tan C.-H."/>
            <person name="Antoshechkin I."/>
            <person name="Sternberg P.W."/>
            <person name="Goodrich-Blair H."/>
            <person name="Dillman A.R."/>
        </authorList>
    </citation>
    <scope>NUCLEOTIDE SEQUENCE</scope>
    <source>
        <strain evidence="2">PS9179</strain>
        <tissue evidence="2">Whole animal</tissue>
    </source>
</reference>
<accession>A0AA39M657</accession>
<keyword evidence="1" id="KW-0812">Transmembrane</keyword>
<name>A0AA39M657_9BILA</name>
<feature type="transmembrane region" description="Helical" evidence="1">
    <location>
        <begin position="114"/>
        <end position="132"/>
    </location>
</feature>
<evidence type="ECO:0000313" key="3">
    <source>
        <dbReference type="Proteomes" id="UP001175271"/>
    </source>
</evidence>
<feature type="transmembrane region" description="Helical" evidence="1">
    <location>
        <begin position="86"/>
        <end position="107"/>
    </location>
</feature>
<evidence type="ECO:0000256" key="1">
    <source>
        <dbReference type="SAM" id="Phobius"/>
    </source>
</evidence>
<gene>
    <name evidence="2" type="ORF">QR680_007953</name>
</gene>
<dbReference type="EMBL" id="JAUCMV010000001">
    <property type="protein sequence ID" value="KAK0423076.1"/>
    <property type="molecule type" value="Genomic_DNA"/>
</dbReference>
<protein>
    <submittedName>
        <fullName evidence="2">Uncharacterized protein</fullName>
    </submittedName>
</protein>
<keyword evidence="1" id="KW-1133">Transmembrane helix</keyword>
<feature type="transmembrane region" description="Helical" evidence="1">
    <location>
        <begin position="45"/>
        <end position="66"/>
    </location>
</feature>
<proteinExistence type="predicted"/>
<keyword evidence="1" id="KW-0472">Membrane</keyword>
<organism evidence="2 3">
    <name type="scientific">Steinernema hermaphroditum</name>
    <dbReference type="NCBI Taxonomy" id="289476"/>
    <lineage>
        <taxon>Eukaryota</taxon>
        <taxon>Metazoa</taxon>
        <taxon>Ecdysozoa</taxon>
        <taxon>Nematoda</taxon>
        <taxon>Chromadorea</taxon>
        <taxon>Rhabditida</taxon>
        <taxon>Tylenchina</taxon>
        <taxon>Panagrolaimomorpha</taxon>
        <taxon>Strongyloidoidea</taxon>
        <taxon>Steinernematidae</taxon>
        <taxon>Steinernema</taxon>
    </lineage>
</organism>
<comment type="caution">
    <text evidence="2">The sequence shown here is derived from an EMBL/GenBank/DDBJ whole genome shotgun (WGS) entry which is preliminary data.</text>
</comment>
<evidence type="ECO:0000313" key="2">
    <source>
        <dbReference type="EMBL" id="KAK0423076.1"/>
    </source>
</evidence>
<dbReference type="Proteomes" id="UP001175271">
    <property type="component" value="Unassembled WGS sequence"/>
</dbReference>